<comment type="caution">
    <text evidence="1">The sequence shown here is derived from an EMBL/GenBank/DDBJ whole genome shotgun (WGS) entry which is preliminary data.</text>
</comment>
<keyword evidence="2" id="KW-1185">Reference proteome</keyword>
<protein>
    <submittedName>
        <fullName evidence="1">Uncharacterized protein</fullName>
    </submittedName>
</protein>
<proteinExistence type="predicted"/>
<evidence type="ECO:0000313" key="1">
    <source>
        <dbReference type="EMBL" id="MDT0682748.1"/>
    </source>
</evidence>
<dbReference type="InterPro" id="IPR029063">
    <property type="entry name" value="SAM-dependent_MTases_sf"/>
</dbReference>
<sequence>MDGTSKTRSLRFRGLAFPGVEVLPGAVRRAMRAGEYDEALIAAALRHARTDDSVLIVGGGPGHIAGVLAARLGVPRVTVTEPDPRLAAMIRGMAEENGLPRIALRPGLVAGAPGQTRLSAPKDPFGAVPGSAEDGPEVPLLGMAALERDHAPTLLIASPREAESLAMAESPFPGLRAAILCLTPDRDGPAGTDAALAAMAAAGLTYAPRHSAGALLVFRREA</sequence>
<dbReference type="SUPFAM" id="SSF53335">
    <property type="entry name" value="S-adenosyl-L-methionine-dependent methyltransferases"/>
    <property type="match status" value="1"/>
</dbReference>
<dbReference type="Proteomes" id="UP001265259">
    <property type="component" value="Unassembled WGS sequence"/>
</dbReference>
<name>A0ABU3DG97_9RHOB</name>
<dbReference type="RefSeq" id="WP_311690598.1">
    <property type="nucleotide sequence ID" value="NZ_JAVRHL010000002.1"/>
</dbReference>
<organism evidence="1 2">
    <name type="scientific">Tropicimonas omnivorans</name>
    <dbReference type="NCBI Taxonomy" id="3075590"/>
    <lineage>
        <taxon>Bacteria</taxon>
        <taxon>Pseudomonadati</taxon>
        <taxon>Pseudomonadota</taxon>
        <taxon>Alphaproteobacteria</taxon>
        <taxon>Rhodobacterales</taxon>
        <taxon>Roseobacteraceae</taxon>
        <taxon>Tropicimonas</taxon>
    </lineage>
</organism>
<reference evidence="1 2" key="1">
    <citation type="submission" date="2023-09" db="EMBL/GenBank/DDBJ databases">
        <authorList>
            <person name="Rey-Velasco X."/>
        </authorList>
    </citation>
    <scope>NUCLEOTIDE SEQUENCE [LARGE SCALE GENOMIC DNA]</scope>
    <source>
        <strain evidence="1 2">F158</strain>
    </source>
</reference>
<evidence type="ECO:0000313" key="2">
    <source>
        <dbReference type="Proteomes" id="UP001265259"/>
    </source>
</evidence>
<dbReference type="Gene3D" id="3.40.50.150">
    <property type="entry name" value="Vaccinia Virus protein VP39"/>
    <property type="match status" value="1"/>
</dbReference>
<gene>
    <name evidence="1" type="ORF">RM543_08620</name>
</gene>
<accession>A0ABU3DG97</accession>
<dbReference type="EMBL" id="JAVRHL010000002">
    <property type="protein sequence ID" value="MDT0682748.1"/>
    <property type="molecule type" value="Genomic_DNA"/>
</dbReference>